<dbReference type="InterPro" id="IPR045069">
    <property type="entry name" value="MATE_euk"/>
</dbReference>
<dbReference type="Pfam" id="PF01554">
    <property type="entry name" value="MatE"/>
    <property type="match status" value="2"/>
</dbReference>
<feature type="transmembrane region" description="Helical" evidence="6">
    <location>
        <begin position="316"/>
        <end position="335"/>
    </location>
</feature>
<feature type="transmembrane region" description="Helical" evidence="6">
    <location>
        <begin position="50"/>
        <end position="69"/>
    </location>
</feature>
<comment type="similarity">
    <text evidence="2 6">Belongs to the multi antimicrobial extrusion (MATE) (TC 2.A.66.1) family.</text>
</comment>
<dbReference type="GO" id="GO:0016020">
    <property type="term" value="C:membrane"/>
    <property type="evidence" value="ECO:0007669"/>
    <property type="project" value="UniProtKB-SubCell"/>
</dbReference>
<keyword evidence="9" id="KW-1185">Reference proteome</keyword>
<comment type="subcellular location">
    <subcellularLocation>
        <location evidence="1">Membrane</location>
        <topology evidence="1">Multi-pass membrane protein</topology>
    </subcellularLocation>
</comment>
<feature type="transmembrane region" description="Helical" evidence="6">
    <location>
        <begin position="97"/>
        <end position="121"/>
    </location>
</feature>
<feature type="region of interest" description="Disordered" evidence="7">
    <location>
        <begin position="485"/>
        <end position="515"/>
    </location>
</feature>
<evidence type="ECO:0000256" key="6">
    <source>
        <dbReference type="RuleBase" id="RU004914"/>
    </source>
</evidence>
<organism evidence="8 9">
    <name type="scientific">Merluccius polli</name>
    <name type="common">Benguela hake</name>
    <name type="synonym">Merluccius cadenati</name>
    <dbReference type="NCBI Taxonomy" id="89951"/>
    <lineage>
        <taxon>Eukaryota</taxon>
        <taxon>Metazoa</taxon>
        <taxon>Chordata</taxon>
        <taxon>Craniata</taxon>
        <taxon>Vertebrata</taxon>
        <taxon>Euteleostomi</taxon>
        <taxon>Actinopterygii</taxon>
        <taxon>Neopterygii</taxon>
        <taxon>Teleostei</taxon>
        <taxon>Neoteleostei</taxon>
        <taxon>Acanthomorphata</taxon>
        <taxon>Zeiogadaria</taxon>
        <taxon>Gadariae</taxon>
        <taxon>Gadiformes</taxon>
        <taxon>Gadoidei</taxon>
        <taxon>Merlucciidae</taxon>
        <taxon>Merluccius</taxon>
    </lineage>
</organism>
<feature type="transmembrane region" description="Helical" evidence="6">
    <location>
        <begin position="162"/>
        <end position="182"/>
    </location>
</feature>
<evidence type="ECO:0000313" key="9">
    <source>
        <dbReference type="Proteomes" id="UP001174136"/>
    </source>
</evidence>
<dbReference type="InterPro" id="IPR002528">
    <property type="entry name" value="MATE_fam"/>
</dbReference>
<dbReference type="AlphaFoldDB" id="A0AA47M109"/>
<feature type="transmembrane region" description="Helical" evidence="6">
    <location>
        <begin position="274"/>
        <end position="295"/>
    </location>
</feature>
<evidence type="ECO:0000256" key="2">
    <source>
        <dbReference type="ARBA" id="ARBA00010199"/>
    </source>
</evidence>
<name>A0AA47M109_MERPO</name>
<dbReference type="EMBL" id="JAOPHQ010006419">
    <property type="protein sequence ID" value="KAK0131653.1"/>
    <property type="molecule type" value="Genomic_DNA"/>
</dbReference>
<dbReference type="PANTHER" id="PTHR11206">
    <property type="entry name" value="MULTIDRUG RESISTANCE PROTEIN"/>
    <property type="match status" value="1"/>
</dbReference>
<feature type="region of interest" description="Disordered" evidence="7">
    <location>
        <begin position="555"/>
        <end position="582"/>
    </location>
</feature>
<proteinExistence type="inferred from homology"/>
<evidence type="ECO:0000256" key="1">
    <source>
        <dbReference type="ARBA" id="ARBA00004141"/>
    </source>
</evidence>
<feature type="transmembrane region" description="Helical" evidence="6">
    <location>
        <begin position="387"/>
        <end position="406"/>
    </location>
</feature>
<reference evidence="8" key="1">
    <citation type="journal article" date="2023" name="Front. Mar. Sci.">
        <title>A new Merluccius polli reference genome to investigate the effects of global change in West African waters.</title>
        <authorList>
            <person name="Mateo J.L."/>
            <person name="Blanco-Fernandez C."/>
            <person name="Garcia-Vazquez E."/>
            <person name="Machado-Schiaffino G."/>
        </authorList>
    </citation>
    <scope>NUCLEOTIDE SEQUENCE</scope>
    <source>
        <strain evidence="8">C29</strain>
        <tissue evidence="8">Fin</tissue>
    </source>
</reference>
<evidence type="ECO:0000256" key="4">
    <source>
        <dbReference type="ARBA" id="ARBA00022989"/>
    </source>
</evidence>
<feature type="transmembrane region" description="Helical" evidence="6">
    <location>
        <begin position="20"/>
        <end position="44"/>
    </location>
</feature>
<protein>
    <recommendedName>
        <fullName evidence="6">Multidrug and toxin extrusion protein</fullName>
    </recommendedName>
</protein>
<sequence length="852" mass="92962">MKPMRTWIPEQYRQEVVQLFRLAAPMLMTFLIGFVSVIFCGHLGNDELNAVGLAIAVINVTGISIGYGLSSACDTLMSQTVGSGNLKQVGVLLQRGILILLLACFPCWAVLINTQSILLAVRQRAEVARLSQLYVEIVMPSLPASFMYQLQARYLQTQGIMWPHVITGVIGNVLNLFTNYIFLNLLDMGVAGSAAANAISQYSLATVLCIYICCRGLHRTTWAGWSSDCMQDWGPFTRLAMSSMLMHCFAWWVYEAGGFLAGLIGEVELGAQAILYQLAAFVYMIPMGMSVAASVRVGNALGAGDTEQAKLSAKTSFVCTVIVASFVGVFLGVSKDVIGYIFTTDLEVVQRVADVMIMYGFVHVIEAAAGVTGGIIRGVGKQRVGALFALVGYYFIGLPIGLSLMFPAGMGIVGLWLGILICITMETTFYVVYLSKLNWQDVTKEALVRTGAPLTDRKEMPVMEHKDGWQEKVCETDQEKAQVKAQEKAQVKASCPAEPGDLQGTPDQEAPDPSQRAVLTVRQLAVRRGLALLLMSLILAAGVLTDKLLISATASSSSTVLNDDSGDHDEGQTAKGIPPEETVPPYVVASQQDYHAGAAAPPGGQRVNYQTDPRPHFGVTCSSRSTALPLWGSEGPSWVLRNPDLEDQTHTCPHCHIGLPPDTLRWHEGTYTQKVVGVDQRKRETVPWRASGDESPESQATVLWTPRRAIRRQGRGVGVGVDQRKRETVPWRASGDESPESQATVLWTPRCTRPLPFKLIVKPEEQLVGQDTGGQDERHEQQGQASPYGQLPDREDRSLAGVRCLLIWGSLQVSWFSRTGGLHLGLLLGLHLGLLLVRLTDLLLPTIWWILA</sequence>
<keyword evidence="4 6" id="KW-1133">Transmembrane helix</keyword>
<evidence type="ECO:0000256" key="5">
    <source>
        <dbReference type="ARBA" id="ARBA00023136"/>
    </source>
</evidence>
<dbReference type="Proteomes" id="UP001174136">
    <property type="component" value="Unassembled WGS sequence"/>
</dbReference>
<evidence type="ECO:0000313" key="8">
    <source>
        <dbReference type="EMBL" id="KAK0131653.1"/>
    </source>
</evidence>
<evidence type="ECO:0000256" key="7">
    <source>
        <dbReference type="SAM" id="MobiDB-lite"/>
    </source>
</evidence>
<dbReference type="GO" id="GO:0042910">
    <property type="term" value="F:xenobiotic transmembrane transporter activity"/>
    <property type="evidence" value="ECO:0007669"/>
    <property type="project" value="InterPro"/>
</dbReference>
<dbReference type="GO" id="GO:0015297">
    <property type="term" value="F:antiporter activity"/>
    <property type="evidence" value="ECO:0007669"/>
    <property type="project" value="InterPro"/>
</dbReference>
<feature type="transmembrane region" description="Helical" evidence="6">
    <location>
        <begin position="530"/>
        <end position="550"/>
    </location>
</feature>
<feature type="transmembrane region" description="Helical" evidence="6">
    <location>
        <begin position="412"/>
        <end position="434"/>
    </location>
</feature>
<evidence type="ECO:0000256" key="3">
    <source>
        <dbReference type="ARBA" id="ARBA00022692"/>
    </source>
</evidence>
<feature type="transmembrane region" description="Helical" evidence="6">
    <location>
        <begin position="194"/>
        <end position="214"/>
    </location>
</feature>
<feature type="transmembrane region" description="Helical" evidence="6">
    <location>
        <begin position="355"/>
        <end position="375"/>
    </location>
</feature>
<feature type="region of interest" description="Disordered" evidence="7">
    <location>
        <begin position="768"/>
        <end position="793"/>
    </location>
</feature>
<dbReference type="NCBIfam" id="TIGR00797">
    <property type="entry name" value="matE"/>
    <property type="match status" value="1"/>
</dbReference>
<dbReference type="GO" id="GO:1990961">
    <property type="term" value="P:xenobiotic detoxification by transmembrane export across the plasma membrane"/>
    <property type="evidence" value="ECO:0007669"/>
    <property type="project" value="InterPro"/>
</dbReference>
<comment type="caution">
    <text evidence="8">The sequence shown here is derived from an EMBL/GenBank/DDBJ whole genome shotgun (WGS) entry which is preliminary data.</text>
</comment>
<gene>
    <name evidence="8" type="primary">slc47a1_3</name>
    <name evidence="8" type="ORF">N1851_033589</name>
</gene>
<accession>A0AA47M109</accession>
<keyword evidence="3 6" id="KW-0812">Transmembrane</keyword>
<dbReference type="CDD" id="cd13132">
    <property type="entry name" value="MATE_eukaryotic"/>
    <property type="match status" value="1"/>
</dbReference>
<keyword evidence="5 6" id="KW-0472">Membrane</keyword>